<dbReference type="Proteomes" id="UP000305778">
    <property type="component" value="Unassembled WGS sequence"/>
</dbReference>
<protein>
    <submittedName>
        <fullName evidence="2">DUF3631 domain-containing protein</fullName>
    </submittedName>
</protein>
<dbReference type="EMBL" id="SUMC01000044">
    <property type="protein sequence ID" value="TKA04918.1"/>
    <property type="molecule type" value="Genomic_DNA"/>
</dbReference>
<gene>
    <name evidence="2" type="ORF">FCI23_33535</name>
</gene>
<dbReference type="RefSeq" id="WP_136727844.1">
    <property type="nucleotide sequence ID" value="NZ_SUMC01000044.1"/>
</dbReference>
<evidence type="ECO:0000313" key="3">
    <source>
        <dbReference type="Proteomes" id="UP000305778"/>
    </source>
</evidence>
<feature type="domain" description="DUF3631" evidence="1">
    <location>
        <begin position="17"/>
        <end position="59"/>
    </location>
</feature>
<dbReference type="AlphaFoldDB" id="A0A4U0S8Y3"/>
<organism evidence="2 3">
    <name type="scientific">Actinacidiphila oryziradicis</name>
    <dbReference type="NCBI Taxonomy" id="2571141"/>
    <lineage>
        <taxon>Bacteria</taxon>
        <taxon>Bacillati</taxon>
        <taxon>Actinomycetota</taxon>
        <taxon>Actinomycetes</taxon>
        <taxon>Kitasatosporales</taxon>
        <taxon>Streptomycetaceae</taxon>
        <taxon>Actinacidiphila</taxon>
    </lineage>
</organism>
<reference evidence="2 3" key="1">
    <citation type="submission" date="2019-04" db="EMBL/GenBank/DDBJ databases">
        <title>Streptomyces oryziradicis sp. nov., a novel actinomycete isolated from rhizosphere soil of rice (Oryza sativa L.).</title>
        <authorList>
            <person name="Li C."/>
        </authorList>
    </citation>
    <scope>NUCLEOTIDE SEQUENCE [LARGE SCALE GENOMIC DNA]</scope>
    <source>
        <strain evidence="2 3">NEAU-C40</strain>
    </source>
</reference>
<proteinExistence type="predicted"/>
<sequence length="65" mass="7351">MFTLCASCPGRPGTAEEFAELTQRRLAGLLAPYQVHSRDVTLPDGRRRKAYRRTALAAARRAHRR</sequence>
<dbReference type="InterPro" id="IPR022081">
    <property type="entry name" value="DUF3631"/>
</dbReference>
<name>A0A4U0S8Y3_9ACTN</name>
<dbReference type="Pfam" id="PF12307">
    <property type="entry name" value="DUF3631"/>
    <property type="match status" value="1"/>
</dbReference>
<dbReference type="OrthoDB" id="4299293at2"/>
<comment type="caution">
    <text evidence="2">The sequence shown here is derived from an EMBL/GenBank/DDBJ whole genome shotgun (WGS) entry which is preliminary data.</text>
</comment>
<keyword evidence="3" id="KW-1185">Reference proteome</keyword>
<accession>A0A4U0S8Y3</accession>
<evidence type="ECO:0000259" key="1">
    <source>
        <dbReference type="Pfam" id="PF12307"/>
    </source>
</evidence>
<evidence type="ECO:0000313" key="2">
    <source>
        <dbReference type="EMBL" id="TKA04918.1"/>
    </source>
</evidence>